<dbReference type="GO" id="GO:0000447">
    <property type="term" value="P:endonucleolytic cleavage in ITS1 to separate SSU-rRNA from 5.8S rRNA and LSU-rRNA from tricistronic rRNA transcript (SSU-rRNA, 5.8S rRNA, LSU-rRNA)"/>
    <property type="evidence" value="ECO:0007669"/>
    <property type="project" value="TreeGrafter"/>
</dbReference>
<reference evidence="6 7" key="1">
    <citation type="journal article" date="2024" name="bioRxiv">
        <title>Comparative genomics of Cryptococcus and Kwoniella reveals pathogenesis evolution and contrasting karyotype dynamics via intercentromeric recombination or chromosome fusion.</title>
        <authorList>
            <person name="Coelho M.A."/>
            <person name="David-Palma M."/>
            <person name="Shea T."/>
            <person name="Bowers K."/>
            <person name="McGinley-Smith S."/>
            <person name="Mohammad A.W."/>
            <person name="Gnirke A."/>
            <person name="Yurkov A.M."/>
            <person name="Nowrousian M."/>
            <person name="Sun S."/>
            <person name="Cuomo C.A."/>
            <person name="Heitman J."/>
        </authorList>
    </citation>
    <scope>NUCLEOTIDE SEQUENCE [LARGE SCALE GENOMIC DNA]</scope>
    <source>
        <strain evidence="6 7">CBS 13917</strain>
    </source>
</reference>
<dbReference type="SUPFAM" id="SSF48371">
    <property type="entry name" value="ARM repeat"/>
    <property type="match status" value="2"/>
</dbReference>
<gene>
    <name evidence="6" type="ORF">IAR55_001130</name>
</gene>
<feature type="compositionally biased region" description="Acidic residues" evidence="5">
    <location>
        <begin position="81"/>
        <end position="90"/>
    </location>
</feature>
<dbReference type="AlphaFoldDB" id="A0AAW0Z4Y0"/>
<evidence type="ECO:0000313" key="7">
    <source>
        <dbReference type="Proteomes" id="UP001388673"/>
    </source>
</evidence>
<dbReference type="InterPro" id="IPR040000">
    <property type="entry name" value="NOP9"/>
</dbReference>
<dbReference type="InterPro" id="IPR016024">
    <property type="entry name" value="ARM-type_fold"/>
</dbReference>
<dbReference type="PANTHER" id="PTHR13102">
    <property type="entry name" value="NUCLEOLAR PROTEIN 9"/>
    <property type="match status" value="1"/>
</dbReference>
<evidence type="ECO:0000256" key="3">
    <source>
        <dbReference type="ARBA" id="ARBA00030932"/>
    </source>
</evidence>
<dbReference type="Proteomes" id="UP001388673">
    <property type="component" value="Unassembled WGS sequence"/>
</dbReference>
<dbReference type="InterPro" id="IPR001313">
    <property type="entry name" value="Pumilio_RNA-bd_rpt"/>
</dbReference>
<evidence type="ECO:0000256" key="2">
    <source>
        <dbReference type="ARBA" id="ARBA00022737"/>
    </source>
</evidence>
<dbReference type="GO" id="GO:0003723">
    <property type="term" value="F:RNA binding"/>
    <property type="evidence" value="ECO:0007669"/>
    <property type="project" value="InterPro"/>
</dbReference>
<dbReference type="GeneID" id="92178389"/>
<accession>A0AAW0Z4Y0</accession>
<evidence type="ECO:0000256" key="4">
    <source>
        <dbReference type="ARBA" id="ARBA00031929"/>
    </source>
</evidence>
<dbReference type="GO" id="GO:0000472">
    <property type="term" value="P:endonucleolytic cleavage to generate mature 5'-end of SSU-rRNA from (SSU-rRNA, 5.8S rRNA, LSU-rRNA)"/>
    <property type="evidence" value="ECO:0007669"/>
    <property type="project" value="TreeGrafter"/>
</dbReference>
<dbReference type="SMART" id="SM00025">
    <property type="entry name" value="Pumilio"/>
    <property type="match status" value="4"/>
</dbReference>
<dbReference type="GO" id="GO:0030686">
    <property type="term" value="C:90S preribosome"/>
    <property type="evidence" value="ECO:0007669"/>
    <property type="project" value="TreeGrafter"/>
</dbReference>
<evidence type="ECO:0000256" key="1">
    <source>
        <dbReference type="ARBA" id="ARBA00016427"/>
    </source>
</evidence>
<evidence type="ECO:0000313" key="6">
    <source>
        <dbReference type="EMBL" id="KAK8865980.1"/>
    </source>
</evidence>
<dbReference type="InterPro" id="IPR011989">
    <property type="entry name" value="ARM-like"/>
</dbReference>
<dbReference type="GO" id="GO:0005730">
    <property type="term" value="C:nucleolus"/>
    <property type="evidence" value="ECO:0007669"/>
    <property type="project" value="TreeGrafter"/>
</dbReference>
<dbReference type="GO" id="GO:0030688">
    <property type="term" value="C:preribosome, small subunit precursor"/>
    <property type="evidence" value="ECO:0007669"/>
    <property type="project" value="TreeGrafter"/>
</dbReference>
<comment type="caution">
    <text evidence="6">The sequence shown here is derived from an EMBL/GenBank/DDBJ whole genome shotgun (WGS) entry which is preliminary data.</text>
</comment>
<dbReference type="KEGG" id="kne:92178389"/>
<feature type="region of interest" description="Disordered" evidence="5">
    <location>
        <begin position="1"/>
        <end position="32"/>
    </location>
</feature>
<dbReference type="RefSeq" id="XP_066805459.1">
    <property type="nucleotide sequence ID" value="XM_066944258.1"/>
</dbReference>
<dbReference type="GO" id="GO:0000480">
    <property type="term" value="P:endonucleolytic cleavage in 5'-ETS of tricistronic rRNA transcript (SSU-rRNA, 5.8S rRNA, LSU-rRNA)"/>
    <property type="evidence" value="ECO:0007669"/>
    <property type="project" value="TreeGrafter"/>
</dbReference>
<dbReference type="PANTHER" id="PTHR13102:SF0">
    <property type="entry name" value="NUCLEOLAR PROTEIN 9"/>
    <property type="match status" value="1"/>
</dbReference>
<proteinExistence type="predicted"/>
<evidence type="ECO:0000256" key="5">
    <source>
        <dbReference type="SAM" id="MobiDB-lite"/>
    </source>
</evidence>
<dbReference type="EMBL" id="JBCAWK010000002">
    <property type="protein sequence ID" value="KAK8865980.1"/>
    <property type="molecule type" value="Genomic_DNA"/>
</dbReference>
<protein>
    <recommendedName>
        <fullName evidence="1">Nucleolar protein 9</fullName>
    </recommendedName>
    <alternativeName>
        <fullName evidence="3 4">Pumilio domain-containing protein NOP9</fullName>
    </alternativeName>
</protein>
<dbReference type="Pfam" id="PF22493">
    <property type="entry name" value="PUF_NOP9"/>
    <property type="match status" value="1"/>
</dbReference>
<dbReference type="GO" id="GO:0000056">
    <property type="term" value="P:ribosomal small subunit export from nucleus"/>
    <property type="evidence" value="ECO:0007669"/>
    <property type="project" value="TreeGrafter"/>
</dbReference>
<dbReference type="Gene3D" id="1.25.10.10">
    <property type="entry name" value="Leucine-rich Repeat Variant"/>
    <property type="match status" value="3"/>
</dbReference>
<sequence>MPKEQIRKRGRRKPKADPIDEAHSSTNAKQESFVEAEAHTIEVNRAGPSVVAPTGIHPARAALLAGRPVPVSEAGPASGEDHEEGLEEGQADWTRGPRTESDFPFGVLDPDVKAYFRSVEEQVKDWEGVSSAGEEREDRQLFLSSVLSELRTHELPTATDPETSIILERLLPSLNDWGRRVIGDSFGDKWKEVIRHRFGSHVVQSWMTLAADTLDREARDIWPTQQAKQNESVGKLPTMTELFITIIDTVLPSLPQLLSSPHSSPPIRLLLLLLTPHRSLPTLGGESTERGNLIRSKRSGKYRNNQGVKWKSIFGEGDENESKGKGKGKVIRREVPEQLAGLRSKIRKELMEKLAEGEWKAMGVDAVGSATVQLLLEFEVEEGEAENEGSLFDILTEGMISQLKKSPSTPLETQPYLLSLLASQTGTRLFEALLLLSPPHIISTIWSTYFEKKLGKLAGHPYANFVVAKGVTRLDKEQIEGLVSEIKTVSGGRGLIKAGRTSVIQALVDRSVKLVESQKTVLELLYSCLELPVAQKSALVPCLMYLKTYPMYQAILTGAPEEEKEDTNDVPPEAVDKAAEDAAAAAVRLAAWQNRRSAKPKNDGELVPNMQGCLILQGMMGMTAVTSTVLDSLTAQPVDTYLEYAKNPVASHFLDSIFTNPSVPPKYRRKVMMTFMGKYRDLVEDRMGSRVVDTIWEKADGFMKEKIARSLIPHLTELGGSQYGKYFIRRAEVGLLDRRPEEWRERIFGVKHHFAHQKENAAPASVQHFAAAVEGEGEGKKRKDKDEIDQLFEGVEKKKKKKV</sequence>
<keyword evidence="2" id="KW-0677">Repeat</keyword>
<name>A0AAW0Z4Y0_9TREE</name>
<organism evidence="6 7">
    <name type="scientific">Kwoniella newhampshirensis</name>
    <dbReference type="NCBI Taxonomy" id="1651941"/>
    <lineage>
        <taxon>Eukaryota</taxon>
        <taxon>Fungi</taxon>
        <taxon>Dikarya</taxon>
        <taxon>Basidiomycota</taxon>
        <taxon>Agaricomycotina</taxon>
        <taxon>Tremellomycetes</taxon>
        <taxon>Tremellales</taxon>
        <taxon>Cryptococcaceae</taxon>
        <taxon>Kwoniella</taxon>
    </lineage>
</organism>
<feature type="region of interest" description="Disordered" evidence="5">
    <location>
        <begin position="67"/>
        <end position="104"/>
    </location>
</feature>
<keyword evidence="7" id="KW-1185">Reference proteome</keyword>